<dbReference type="SMART" id="SM00028">
    <property type="entry name" value="TPR"/>
    <property type="match status" value="3"/>
</dbReference>
<dbReference type="PROSITE" id="PS50005">
    <property type="entry name" value="TPR"/>
    <property type="match status" value="1"/>
</dbReference>
<dbReference type="EMBL" id="JAVFKY010000001">
    <property type="protein sequence ID" value="KAK5581984.1"/>
    <property type="molecule type" value="Genomic_DNA"/>
</dbReference>
<comment type="caution">
    <text evidence="4">The sequence shown here is derived from an EMBL/GenBank/DDBJ whole genome shotgun (WGS) entry which is preliminary data.</text>
</comment>
<gene>
    <name evidence="4" type="ORF">RB653_003565</name>
</gene>
<organism evidence="4 5">
    <name type="scientific">Dictyostelium firmibasis</name>
    <dbReference type="NCBI Taxonomy" id="79012"/>
    <lineage>
        <taxon>Eukaryota</taxon>
        <taxon>Amoebozoa</taxon>
        <taxon>Evosea</taxon>
        <taxon>Eumycetozoa</taxon>
        <taxon>Dictyostelia</taxon>
        <taxon>Dictyosteliales</taxon>
        <taxon>Dictyosteliaceae</taxon>
        <taxon>Dictyostelium</taxon>
    </lineage>
</organism>
<dbReference type="PANTHER" id="PTHR16193">
    <property type="entry name" value="TETRATRICOPEPTIDE REPEAT PROTEIN 27"/>
    <property type="match status" value="1"/>
</dbReference>
<protein>
    <recommendedName>
        <fullName evidence="6">Tetratricopeptide repeat protein 27 homolog</fullName>
    </recommendedName>
</protein>
<dbReference type="PANTHER" id="PTHR16193:SF0">
    <property type="entry name" value="TETRATRICOPEPTIDE REPEAT PROTEIN 27"/>
    <property type="match status" value="1"/>
</dbReference>
<dbReference type="Pfam" id="PF13181">
    <property type="entry name" value="TPR_8"/>
    <property type="match status" value="1"/>
</dbReference>
<dbReference type="Gene3D" id="1.25.40.10">
    <property type="entry name" value="Tetratricopeptide repeat domain"/>
    <property type="match status" value="1"/>
</dbReference>
<dbReference type="SUPFAM" id="SSF48452">
    <property type="entry name" value="TPR-like"/>
    <property type="match status" value="1"/>
</dbReference>
<proteinExistence type="predicted"/>
<dbReference type="Proteomes" id="UP001344447">
    <property type="component" value="Unassembled WGS sequence"/>
</dbReference>
<keyword evidence="1" id="KW-0677">Repeat</keyword>
<keyword evidence="5" id="KW-1185">Reference proteome</keyword>
<reference evidence="4 5" key="1">
    <citation type="submission" date="2023-11" db="EMBL/GenBank/DDBJ databases">
        <title>Dfirmibasis_genome.</title>
        <authorList>
            <person name="Edelbroek B."/>
            <person name="Kjellin J."/>
            <person name="Jerlstrom-Hultqvist J."/>
            <person name="Soderbom F."/>
        </authorList>
    </citation>
    <scope>NUCLEOTIDE SEQUENCE [LARGE SCALE GENOMIC DNA]</scope>
    <source>
        <strain evidence="4 5">TNS-C-14</strain>
    </source>
</reference>
<dbReference type="InterPro" id="IPR011990">
    <property type="entry name" value="TPR-like_helical_dom_sf"/>
</dbReference>
<dbReference type="InterPro" id="IPR044244">
    <property type="entry name" value="TTC27/Emw1"/>
</dbReference>
<evidence type="ECO:0000256" key="3">
    <source>
        <dbReference type="PROSITE-ProRule" id="PRU00339"/>
    </source>
</evidence>
<keyword evidence="2 3" id="KW-0802">TPR repeat</keyword>
<evidence type="ECO:0008006" key="6">
    <source>
        <dbReference type="Google" id="ProtNLM"/>
    </source>
</evidence>
<accession>A0AAN7TY26</accession>
<sequence>MDNKKLNNLIESIDQWVIESNDEKISELYRKLSIADNEFEDIPILKDCITLAFNILSGDSLVGSFKTDLMKKLFLLDSLENYKDNIQEYFEKVNNNITSLNETPLNQLSILLCGITFLNLYVQINWTGPTVQISPEFTLKNDNKSILELLEVDGEIIYNKVKNPIFLYLSKICLVDNFSMLDICKSSSWWSCRSMMYHQRSLKNATPTFKTLLNERFQIVTRFYTISSLLEDSDEIMDTSSSLKPKKSTKEINSLKDLASRAVIEQSLVFNYFRQLNKSKESIERACEISELDCALTGALGKRTRFQTFDTAQLVMEVKSCRQRDDINKDGSVKEEKEEEFNRNSAIKREVTNDDPTLLVRPSLVTEVKGQNISLRNVDQMLILLQCLNVKNQNSNNGLTTEEMSPYIQKTLERSNNWIIHSMGLLIKSRLEIVSSKTAERAVLQIQALVDQYDDPTSSATERMSCIYSTDYPSRWELEKEVGERFVGIGAAASAFEIFERLEMWDEAIKCLTFMGKSARSEELVRKRLEIDPSPELYCVLGDLKSDPQFYIKGWELSNKRYSRAQRALARYYLEKEQYQLCIDAYQIGLAINPLFPNSWFSLGCAAMKIEKWDTALNAFSRVVSLEPEEGEGWANLASIYMYQNKMDKASSALMEGLKHKRENWKMWENFLFCCISIRDYQNAVIAFNHIFDLNDKKVNLKLLAVVADHVVSKDLLDKQGMPGSKMEKTVSELFGRLTSKLTNNPDLWHLYSSYHYRLGNADKSIDLQQKACRSCESAHWEGEKATFEKVLQFNSILCDLYFEFPNSSNIYSAKLKVKSILKKCESSWKETDQYKNFEQLLTKLNEKETELLQKK</sequence>
<evidence type="ECO:0000256" key="1">
    <source>
        <dbReference type="ARBA" id="ARBA00022737"/>
    </source>
</evidence>
<name>A0AAN7TY26_9MYCE</name>
<feature type="repeat" description="TPR" evidence="3">
    <location>
        <begin position="597"/>
        <end position="630"/>
    </location>
</feature>
<dbReference type="AlphaFoldDB" id="A0AAN7TY26"/>
<dbReference type="InterPro" id="IPR019734">
    <property type="entry name" value="TPR_rpt"/>
</dbReference>
<evidence type="ECO:0000256" key="2">
    <source>
        <dbReference type="ARBA" id="ARBA00022803"/>
    </source>
</evidence>
<evidence type="ECO:0000313" key="4">
    <source>
        <dbReference type="EMBL" id="KAK5581984.1"/>
    </source>
</evidence>
<evidence type="ECO:0000313" key="5">
    <source>
        <dbReference type="Proteomes" id="UP001344447"/>
    </source>
</evidence>